<dbReference type="InterPro" id="IPR013087">
    <property type="entry name" value="Znf_C2H2_type"/>
</dbReference>
<protein>
    <recommendedName>
        <fullName evidence="9">C2H2-type domain-containing protein</fullName>
    </recommendedName>
</protein>
<dbReference type="FunFam" id="3.30.160.60:FF:002343">
    <property type="entry name" value="Zinc finger protein 33A"/>
    <property type="match status" value="1"/>
</dbReference>
<dbReference type="InterPro" id="IPR051059">
    <property type="entry name" value="VerF-like"/>
</dbReference>
<dbReference type="GO" id="GO:0000785">
    <property type="term" value="C:chromatin"/>
    <property type="evidence" value="ECO:0007669"/>
    <property type="project" value="TreeGrafter"/>
</dbReference>
<feature type="domain" description="C2H2-type" evidence="9">
    <location>
        <begin position="36"/>
        <end position="63"/>
    </location>
</feature>
<dbReference type="Proteomes" id="UP000720189">
    <property type="component" value="Unassembled WGS sequence"/>
</dbReference>
<accession>A0A9P9G0M6</accession>
<keyword evidence="3" id="KW-0677">Repeat</keyword>
<feature type="region of interest" description="Disordered" evidence="8">
    <location>
        <begin position="56"/>
        <end position="81"/>
    </location>
</feature>
<proteinExistence type="predicted"/>
<dbReference type="GO" id="GO:0000978">
    <property type="term" value="F:RNA polymerase II cis-regulatory region sequence-specific DNA binding"/>
    <property type="evidence" value="ECO:0007669"/>
    <property type="project" value="InterPro"/>
</dbReference>
<dbReference type="PROSITE" id="PS50157">
    <property type="entry name" value="ZINC_FINGER_C2H2_2"/>
    <property type="match status" value="2"/>
</dbReference>
<dbReference type="InterPro" id="IPR036236">
    <property type="entry name" value="Znf_C2H2_sf"/>
</dbReference>
<comment type="caution">
    <text evidence="10">The sequence shown here is derived from an EMBL/GenBank/DDBJ whole genome shotgun (WGS) entry which is preliminary data.</text>
</comment>
<gene>
    <name evidence="10" type="ORF">BKA55DRAFT_583318</name>
</gene>
<evidence type="ECO:0000256" key="8">
    <source>
        <dbReference type="SAM" id="MobiDB-lite"/>
    </source>
</evidence>
<comment type="subcellular location">
    <subcellularLocation>
        <location evidence="1">Nucleus</location>
    </subcellularLocation>
</comment>
<evidence type="ECO:0000259" key="9">
    <source>
        <dbReference type="PROSITE" id="PS50157"/>
    </source>
</evidence>
<keyword evidence="4 7" id="KW-0863">Zinc-finger</keyword>
<keyword evidence="6" id="KW-0539">Nucleus</keyword>
<keyword evidence="2" id="KW-0479">Metal-binding</keyword>
<dbReference type="EMBL" id="JAGMUX010000023">
    <property type="protein sequence ID" value="KAH7230048.1"/>
    <property type="molecule type" value="Genomic_DNA"/>
</dbReference>
<dbReference type="PANTHER" id="PTHR40626:SF10">
    <property type="entry name" value="C2H2-TYPE DOMAIN-CONTAINING PROTEIN"/>
    <property type="match status" value="1"/>
</dbReference>
<dbReference type="GO" id="GO:0000981">
    <property type="term" value="F:DNA-binding transcription factor activity, RNA polymerase II-specific"/>
    <property type="evidence" value="ECO:0007669"/>
    <property type="project" value="InterPro"/>
</dbReference>
<dbReference type="AlphaFoldDB" id="A0A9P9G0M6"/>
<dbReference type="SMART" id="SM00355">
    <property type="entry name" value="ZnF_C2H2"/>
    <property type="match status" value="2"/>
</dbReference>
<evidence type="ECO:0000256" key="5">
    <source>
        <dbReference type="ARBA" id="ARBA00022833"/>
    </source>
</evidence>
<name>A0A9P9G0M6_FUSRE</name>
<evidence type="ECO:0000256" key="7">
    <source>
        <dbReference type="PROSITE-ProRule" id="PRU00042"/>
    </source>
</evidence>
<dbReference type="Gene3D" id="3.30.160.60">
    <property type="entry name" value="Classic Zinc Finger"/>
    <property type="match status" value="2"/>
</dbReference>
<dbReference type="GO" id="GO:0008270">
    <property type="term" value="F:zinc ion binding"/>
    <property type="evidence" value="ECO:0007669"/>
    <property type="project" value="UniProtKB-KW"/>
</dbReference>
<dbReference type="OrthoDB" id="10018191at2759"/>
<dbReference type="SUPFAM" id="SSF57667">
    <property type="entry name" value="beta-beta-alpha zinc fingers"/>
    <property type="match status" value="1"/>
</dbReference>
<dbReference type="GO" id="GO:0005634">
    <property type="term" value="C:nucleus"/>
    <property type="evidence" value="ECO:0007669"/>
    <property type="project" value="UniProtKB-SubCell"/>
</dbReference>
<organism evidence="10 11">
    <name type="scientific">Fusarium redolens</name>
    <dbReference type="NCBI Taxonomy" id="48865"/>
    <lineage>
        <taxon>Eukaryota</taxon>
        <taxon>Fungi</taxon>
        <taxon>Dikarya</taxon>
        <taxon>Ascomycota</taxon>
        <taxon>Pezizomycotina</taxon>
        <taxon>Sordariomycetes</taxon>
        <taxon>Hypocreomycetidae</taxon>
        <taxon>Hypocreales</taxon>
        <taxon>Nectriaceae</taxon>
        <taxon>Fusarium</taxon>
        <taxon>Fusarium redolens species complex</taxon>
    </lineage>
</organism>
<evidence type="ECO:0000256" key="1">
    <source>
        <dbReference type="ARBA" id="ARBA00004123"/>
    </source>
</evidence>
<evidence type="ECO:0000256" key="2">
    <source>
        <dbReference type="ARBA" id="ARBA00022723"/>
    </source>
</evidence>
<sequence length="716" mass="80307">MDRSSRPHHCSYCRSRFRKFEHLQRHTRIHTNEKPYVCDCGQSFTRRDLLRRHQRLVHPLPSPSPATNSSKPDLNSQGMPGVRETTLASSTAPETLTPATAISASQSQVAVDDTLVITQGDAVVKPGPVLPLPPEYPDMLPSNLEPDTEDGPLSSFQKFIVHSGLVPLLGDSRPNRFNQHEKTGIPHCSGHLSHESQGDIQSNSTLPPVLQDVRIHSDTNMDYQENIDPSDSTFQVYLIQNPNFVPPSAQTTVRYLKSFMRNSRFEVFHPRADINRLPVVARLAILAIGAWHLFEAHSAMLLFRASRDIALELWTSPRHDSTLFEQQNHPVDLASAFLSLLEFVKLEQPADVLQQLQIMQSGLVSFLKPRSRGNQPEPTWRDWVEAETSQRIQAFGFLSVLSHQSICSPQTLVALESLNLRFPCSETVWNSTKSDAFRQEPGVGQVYSGTVAELIDSLFSKTGPRQDVQLQNFPIQSLFILAAALLHRVTLLSQMPTSVLSDDLIIVEYRRLVEIVAECRRVLATVDSSSVLINDTEVLLQLALTRAVLHTGHVQVQTMYTPSPAELPALVQDGPGPYQDLALSSWFDMNEMARCLEEPANTGVTFFIRSQVSCWSLERIMTVFESVTILASWICHLHDGNVSSQAEMGVFHNVRALLQIASSSMEMMDDRIMSLGPKEVAVILLKFWGHIFVDTQNKPFAKQLGEKLYKYAELNR</sequence>
<evidence type="ECO:0000313" key="11">
    <source>
        <dbReference type="Proteomes" id="UP000720189"/>
    </source>
</evidence>
<dbReference type="RefSeq" id="XP_046042859.1">
    <property type="nucleotide sequence ID" value="XM_046194199.1"/>
</dbReference>
<evidence type="ECO:0000313" key="10">
    <source>
        <dbReference type="EMBL" id="KAH7230048.1"/>
    </source>
</evidence>
<dbReference type="PANTHER" id="PTHR40626">
    <property type="entry name" value="MIP31509P"/>
    <property type="match status" value="1"/>
</dbReference>
<evidence type="ECO:0000256" key="3">
    <source>
        <dbReference type="ARBA" id="ARBA00022737"/>
    </source>
</evidence>
<dbReference type="GeneID" id="70224153"/>
<reference evidence="10" key="1">
    <citation type="journal article" date="2021" name="Nat. Commun.">
        <title>Genetic determinants of endophytism in the Arabidopsis root mycobiome.</title>
        <authorList>
            <person name="Mesny F."/>
            <person name="Miyauchi S."/>
            <person name="Thiergart T."/>
            <person name="Pickel B."/>
            <person name="Atanasova L."/>
            <person name="Karlsson M."/>
            <person name="Huettel B."/>
            <person name="Barry K.W."/>
            <person name="Haridas S."/>
            <person name="Chen C."/>
            <person name="Bauer D."/>
            <person name="Andreopoulos W."/>
            <person name="Pangilinan J."/>
            <person name="LaButti K."/>
            <person name="Riley R."/>
            <person name="Lipzen A."/>
            <person name="Clum A."/>
            <person name="Drula E."/>
            <person name="Henrissat B."/>
            <person name="Kohler A."/>
            <person name="Grigoriev I.V."/>
            <person name="Martin F.M."/>
            <person name="Hacquard S."/>
        </authorList>
    </citation>
    <scope>NUCLEOTIDE SEQUENCE</scope>
    <source>
        <strain evidence="10">MPI-CAGE-AT-0023</strain>
    </source>
</reference>
<keyword evidence="11" id="KW-1185">Reference proteome</keyword>
<evidence type="ECO:0000256" key="4">
    <source>
        <dbReference type="ARBA" id="ARBA00022771"/>
    </source>
</evidence>
<feature type="domain" description="C2H2-type" evidence="9">
    <location>
        <begin position="8"/>
        <end position="35"/>
    </location>
</feature>
<keyword evidence="5" id="KW-0862">Zinc</keyword>
<feature type="compositionally biased region" description="Polar residues" evidence="8">
    <location>
        <begin position="65"/>
        <end position="78"/>
    </location>
</feature>
<dbReference type="PROSITE" id="PS00028">
    <property type="entry name" value="ZINC_FINGER_C2H2_1"/>
    <property type="match status" value="1"/>
</dbReference>
<evidence type="ECO:0000256" key="6">
    <source>
        <dbReference type="ARBA" id="ARBA00023242"/>
    </source>
</evidence>